<organism evidence="1 2">
    <name type="scientific">Arachis hypogaea</name>
    <name type="common">Peanut</name>
    <dbReference type="NCBI Taxonomy" id="3818"/>
    <lineage>
        <taxon>Eukaryota</taxon>
        <taxon>Viridiplantae</taxon>
        <taxon>Streptophyta</taxon>
        <taxon>Embryophyta</taxon>
        <taxon>Tracheophyta</taxon>
        <taxon>Spermatophyta</taxon>
        <taxon>Magnoliopsida</taxon>
        <taxon>eudicotyledons</taxon>
        <taxon>Gunneridae</taxon>
        <taxon>Pentapetalae</taxon>
        <taxon>rosids</taxon>
        <taxon>fabids</taxon>
        <taxon>Fabales</taxon>
        <taxon>Fabaceae</taxon>
        <taxon>Papilionoideae</taxon>
        <taxon>50 kb inversion clade</taxon>
        <taxon>dalbergioids sensu lato</taxon>
        <taxon>Dalbergieae</taxon>
        <taxon>Pterocarpus clade</taxon>
        <taxon>Arachis</taxon>
    </lineage>
</organism>
<proteinExistence type="predicted"/>
<evidence type="ECO:0000313" key="1">
    <source>
        <dbReference type="EMBL" id="RYR11661.1"/>
    </source>
</evidence>
<dbReference type="Proteomes" id="UP000289738">
    <property type="component" value="Chromosome B04"/>
</dbReference>
<reference evidence="1 2" key="1">
    <citation type="submission" date="2019-01" db="EMBL/GenBank/DDBJ databases">
        <title>Sequencing of cultivated peanut Arachis hypogaea provides insights into genome evolution and oil improvement.</title>
        <authorList>
            <person name="Chen X."/>
        </authorList>
    </citation>
    <scope>NUCLEOTIDE SEQUENCE [LARGE SCALE GENOMIC DNA]</scope>
    <source>
        <strain evidence="2">cv. Fuhuasheng</strain>
        <tissue evidence="1">Leaves</tissue>
    </source>
</reference>
<dbReference type="EMBL" id="SDMP01000014">
    <property type="protein sequence ID" value="RYR11661.1"/>
    <property type="molecule type" value="Genomic_DNA"/>
</dbReference>
<gene>
    <name evidence="1" type="ORF">Ahy_B04g069176</name>
</gene>
<dbReference type="AlphaFoldDB" id="A0A444ZBV3"/>
<evidence type="ECO:0000313" key="2">
    <source>
        <dbReference type="Proteomes" id="UP000289738"/>
    </source>
</evidence>
<accession>A0A444ZBV3</accession>
<keyword evidence="2" id="KW-1185">Reference proteome</keyword>
<protein>
    <submittedName>
        <fullName evidence="1">Uncharacterized protein</fullName>
    </submittedName>
</protein>
<name>A0A444ZBV3_ARAHY</name>
<sequence length="201" mass="22377">MERLIVETREIDACVGRLCDEFNILQEQVVAENLHLPQLGEARRLALQEVRLVVRWLWLESKKLKLQRQQQEVWWVAVVKMHVWWVVVVKMQLYPLPLPLLLPLPTPICLILSNLRTFTPDLLSAAGSVSTVVAVSAAGTVSAPAGSSLLAVAATSGSEIRCTRPPKLCLRTVLIRFSDLHHRGRSGVTLKMGDMMGTLKA</sequence>
<comment type="caution">
    <text evidence="1">The sequence shown here is derived from an EMBL/GenBank/DDBJ whole genome shotgun (WGS) entry which is preliminary data.</text>
</comment>